<organism evidence="1 2">
    <name type="scientific">Hydatigena taeniaeformis</name>
    <name type="common">Feline tapeworm</name>
    <name type="synonym">Taenia taeniaeformis</name>
    <dbReference type="NCBI Taxonomy" id="6205"/>
    <lineage>
        <taxon>Eukaryota</taxon>
        <taxon>Metazoa</taxon>
        <taxon>Spiralia</taxon>
        <taxon>Lophotrochozoa</taxon>
        <taxon>Platyhelminthes</taxon>
        <taxon>Cestoda</taxon>
        <taxon>Eucestoda</taxon>
        <taxon>Cyclophyllidea</taxon>
        <taxon>Taeniidae</taxon>
        <taxon>Hydatigera</taxon>
    </lineage>
</organism>
<name>A0A3P7FGI0_HYDTA</name>
<evidence type="ECO:0000313" key="1">
    <source>
        <dbReference type="EMBL" id="VDM27457.1"/>
    </source>
</evidence>
<proteinExistence type="predicted"/>
<dbReference type="Proteomes" id="UP000274429">
    <property type="component" value="Unassembled WGS sequence"/>
</dbReference>
<dbReference type="EMBL" id="UYWX01008599">
    <property type="protein sequence ID" value="VDM27457.1"/>
    <property type="molecule type" value="Genomic_DNA"/>
</dbReference>
<reference evidence="1 2" key="1">
    <citation type="submission" date="2018-11" db="EMBL/GenBank/DDBJ databases">
        <authorList>
            <consortium name="Pathogen Informatics"/>
        </authorList>
    </citation>
    <scope>NUCLEOTIDE SEQUENCE [LARGE SCALE GENOMIC DNA]</scope>
</reference>
<evidence type="ECO:0000313" key="2">
    <source>
        <dbReference type="Proteomes" id="UP000274429"/>
    </source>
</evidence>
<gene>
    <name evidence="1" type="ORF">TTAC_LOCUS5692</name>
</gene>
<sequence>MGPAVALKSRTNSSGQLLSHAVSSDPLLTSIPAPGTVANPIPLQGHMLQRIHFRVPAVCKSSRDFRIFNTHCGVFTDLWASQ</sequence>
<keyword evidence="2" id="KW-1185">Reference proteome</keyword>
<protein>
    <submittedName>
        <fullName evidence="1">Uncharacterized protein</fullName>
    </submittedName>
</protein>
<accession>A0A3P7FGI0</accession>
<dbReference type="AlphaFoldDB" id="A0A3P7FGI0"/>